<evidence type="ECO:0000259" key="19">
    <source>
        <dbReference type="Pfam" id="PF06455"/>
    </source>
</evidence>
<feature type="transmembrane region" description="Helical" evidence="16">
    <location>
        <begin position="450"/>
        <end position="473"/>
    </location>
</feature>
<organism evidence="20">
    <name type="scientific">Nereis sp</name>
    <dbReference type="NCBI Taxonomy" id="61854"/>
    <lineage>
        <taxon>Eukaryota</taxon>
        <taxon>Metazoa</taxon>
        <taxon>Spiralia</taxon>
        <taxon>Lophotrochozoa</taxon>
        <taxon>Annelida</taxon>
        <taxon>Polychaeta</taxon>
        <taxon>Errantia</taxon>
        <taxon>Phyllodocida</taxon>
        <taxon>Nereididae</taxon>
        <taxon>Nereis</taxon>
    </lineage>
</organism>
<evidence type="ECO:0000256" key="6">
    <source>
        <dbReference type="ARBA" id="ARBA00022692"/>
    </source>
</evidence>
<evidence type="ECO:0000256" key="7">
    <source>
        <dbReference type="ARBA" id="ARBA00022792"/>
    </source>
</evidence>
<dbReference type="PRINTS" id="PR01434">
    <property type="entry name" value="NADHDHGNASE5"/>
</dbReference>
<comment type="catalytic activity">
    <reaction evidence="15 16">
        <text>a ubiquinone + NADH + 5 H(+)(in) = a ubiquinol + NAD(+) + 4 H(+)(out)</text>
        <dbReference type="Rhea" id="RHEA:29091"/>
        <dbReference type="Rhea" id="RHEA-COMP:9565"/>
        <dbReference type="Rhea" id="RHEA-COMP:9566"/>
        <dbReference type="ChEBI" id="CHEBI:15378"/>
        <dbReference type="ChEBI" id="CHEBI:16389"/>
        <dbReference type="ChEBI" id="CHEBI:17976"/>
        <dbReference type="ChEBI" id="CHEBI:57540"/>
        <dbReference type="ChEBI" id="CHEBI:57945"/>
        <dbReference type="EC" id="7.1.1.2"/>
    </reaction>
</comment>
<evidence type="ECO:0000256" key="13">
    <source>
        <dbReference type="ARBA" id="ARBA00023128"/>
    </source>
</evidence>
<comment type="subcellular location">
    <subcellularLocation>
        <location evidence="1">Mitochondrion inner membrane</location>
        <topology evidence="1">Multi-pass membrane protein</topology>
    </subcellularLocation>
</comment>
<comment type="similarity">
    <text evidence="16">Belongs to the complex I subunit 5 family.</text>
</comment>
<dbReference type="EMBL" id="MF960765">
    <property type="protein sequence ID" value="AXJ93300.1"/>
    <property type="molecule type" value="Genomic_DNA"/>
</dbReference>
<dbReference type="Pfam" id="PF06455">
    <property type="entry name" value="NADH5_C"/>
    <property type="match status" value="1"/>
</dbReference>
<feature type="transmembrane region" description="Helical" evidence="16">
    <location>
        <begin position="46"/>
        <end position="65"/>
    </location>
</feature>
<evidence type="ECO:0000259" key="17">
    <source>
        <dbReference type="Pfam" id="PF00361"/>
    </source>
</evidence>
<dbReference type="PANTHER" id="PTHR42829">
    <property type="entry name" value="NADH-UBIQUINONE OXIDOREDUCTASE CHAIN 5"/>
    <property type="match status" value="1"/>
</dbReference>
<dbReference type="InterPro" id="IPR001516">
    <property type="entry name" value="Proton_antipo_N"/>
</dbReference>
<protein>
    <recommendedName>
        <fullName evidence="3 16">NADH-ubiquinone oxidoreductase chain 5</fullName>
        <ecNumber evidence="2 16">7.1.1.2</ecNumber>
    </recommendedName>
</protein>
<dbReference type="GO" id="GO:0015990">
    <property type="term" value="P:electron transport coupled proton transport"/>
    <property type="evidence" value="ECO:0007669"/>
    <property type="project" value="TreeGrafter"/>
</dbReference>
<feature type="domain" description="NADH:quinone oxidoreductase/Mrp antiporter transmembrane" evidence="17">
    <location>
        <begin position="106"/>
        <end position="385"/>
    </location>
</feature>
<gene>
    <name evidence="20" type="primary">ND5</name>
</gene>
<comment type="function">
    <text evidence="16">Core subunit of the mitochondrial membrane respiratory chain NADH dehydrogenase (Complex I) which catalyzes electron transfer from NADH through the respiratory chain, using ubiquinone as an electron acceptor. Essential for the catalytic activity and assembly of complex I.</text>
</comment>
<dbReference type="AlphaFoldDB" id="A0A345WJQ7"/>
<keyword evidence="10 16" id="KW-1133">Transmembrane helix</keyword>
<feature type="transmembrane region" description="Helical" evidence="16">
    <location>
        <begin position="210"/>
        <end position="229"/>
    </location>
</feature>
<evidence type="ECO:0000256" key="15">
    <source>
        <dbReference type="ARBA" id="ARBA00049551"/>
    </source>
</evidence>
<proteinExistence type="inferred from homology"/>
<keyword evidence="8" id="KW-1278">Translocase</keyword>
<dbReference type="GO" id="GO:0005743">
    <property type="term" value="C:mitochondrial inner membrane"/>
    <property type="evidence" value="ECO:0007669"/>
    <property type="project" value="UniProtKB-SubCell"/>
</dbReference>
<dbReference type="InterPro" id="IPR003945">
    <property type="entry name" value="NU5C-like"/>
</dbReference>
<accession>A0A345WJQ7</accession>
<feature type="transmembrane region" description="Helical" evidence="16">
    <location>
        <begin position="241"/>
        <end position="259"/>
    </location>
</feature>
<feature type="domain" description="NADH-Ubiquinone oxidoreductase (complex I) chain 5 N-terminal" evidence="18">
    <location>
        <begin position="37"/>
        <end position="85"/>
    </location>
</feature>
<evidence type="ECO:0000256" key="2">
    <source>
        <dbReference type="ARBA" id="ARBA00012944"/>
    </source>
</evidence>
<evidence type="ECO:0000256" key="3">
    <source>
        <dbReference type="ARBA" id="ARBA00021096"/>
    </source>
</evidence>
<evidence type="ECO:0000256" key="14">
    <source>
        <dbReference type="ARBA" id="ARBA00023136"/>
    </source>
</evidence>
<evidence type="ECO:0000256" key="11">
    <source>
        <dbReference type="ARBA" id="ARBA00023027"/>
    </source>
</evidence>
<dbReference type="Pfam" id="PF00361">
    <property type="entry name" value="Proton_antipo_M"/>
    <property type="match status" value="1"/>
</dbReference>
<dbReference type="InterPro" id="IPR010934">
    <property type="entry name" value="NADH_DH_su5_C"/>
</dbReference>
<feature type="transmembrane region" description="Helical" evidence="16">
    <location>
        <begin position="6"/>
        <end position="25"/>
    </location>
</feature>
<feature type="transmembrane region" description="Helical" evidence="16">
    <location>
        <begin position="169"/>
        <end position="190"/>
    </location>
</feature>
<evidence type="ECO:0000256" key="5">
    <source>
        <dbReference type="ARBA" id="ARBA00022660"/>
    </source>
</evidence>
<evidence type="ECO:0000256" key="1">
    <source>
        <dbReference type="ARBA" id="ARBA00004448"/>
    </source>
</evidence>
<keyword evidence="12 16" id="KW-0830">Ubiquinone</keyword>
<dbReference type="EC" id="7.1.1.2" evidence="2 16"/>
<feature type="domain" description="NADH dehydrogenase subunit 5 C-terminal" evidence="19">
    <location>
        <begin position="389"/>
        <end position="559"/>
    </location>
</feature>
<keyword evidence="6 16" id="KW-0812">Transmembrane</keyword>
<feature type="transmembrane region" description="Helical" evidence="16">
    <location>
        <begin position="291"/>
        <end position="312"/>
    </location>
</feature>
<reference evidence="20" key="1">
    <citation type="journal article" date="2018" name="Mitochondrial DNA Part B Resour">
        <title>The complete mitochondrial genome of epitokous Nereis species (Phyllodocida, Nereididae) from Dok-do, Korea.</title>
        <authorList>
            <person name="Kim H."/>
            <person name="Choi H.K."/>
            <person name="Kim H.J."/>
            <person name="Min G.-S."/>
        </authorList>
    </citation>
    <scope>NUCLEOTIDE SEQUENCE</scope>
</reference>
<keyword evidence="11 16" id="KW-0520">NAD</keyword>
<evidence type="ECO:0000256" key="16">
    <source>
        <dbReference type="RuleBase" id="RU003404"/>
    </source>
</evidence>
<keyword evidence="4 16" id="KW-0813">Transport</keyword>
<evidence type="ECO:0000256" key="9">
    <source>
        <dbReference type="ARBA" id="ARBA00022982"/>
    </source>
</evidence>
<dbReference type="GO" id="GO:0042773">
    <property type="term" value="P:ATP synthesis coupled electron transport"/>
    <property type="evidence" value="ECO:0007669"/>
    <property type="project" value="InterPro"/>
</dbReference>
<keyword evidence="13 16" id="KW-0496">Mitochondrion</keyword>
<dbReference type="PANTHER" id="PTHR42829:SF2">
    <property type="entry name" value="NADH-UBIQUINONE OXIDOREDUCTASE CHAIN 5"/>
    <property type="match status" value="1"/>
</dbReference>
<sequence length="562" mass="63061">MVHVATKFLSTLTVISLIVTTYTTFSMNKTMIEWEIIYTSNTSLNIPILLDPTSMLFTSTVLLIASSVMQFAKTYMINDKFSDRFIILVLMFVSSMIMLILLPHTMFLLLGWDGLGITSFILVIYYNNPKSLGAGMITAMTNRIGDVMMLMTIALMLNESNWLTMNQWMNNKFTIIAAMMVLIAAMTKSAQMPFSSWLPAAMAAPTPVSALVHSSTLVTAGVYLIYRFFPLMEKWSSFKPVLLIISTMTMLMASASAMAECDMKKIIALSTLSQVAMMMFTLSLGLPEIAFFHLITHALFKALLFICAGNMIDIHHHSQDLRLMGNLSNQLPISTTSILIANMALCGMPFLSGFYSKDLIIESSSMMMMKKNTVIMILFIIATTMTTAYSSRMTIHMILSPTQSQPSQYINEKESHTMSTMSLSLMAIMGGSTMNWIFISPIMEPNFSSIFKYMAPIMMLSGLVMGLSSYYYAYPMLNPLIQMNCSMWFSSPLSSHLSPNALMKLPILELKENDQGWSFIPFTLYAQSTFTSFYMIKSQHSLTTKSMLCISIIMLWLSLSMM</sequence>
<evidence type="ECO:0000256" key="12">
    <source>
        <dbReference type="ARBA" id="ARBA00023075"/>
    </source>
</evidence>
<feature type="transmembrane region" description="Helical" evidence="16">
    <location>
        <begin position="375"/>
        <end position="399"/>
    </location>
</feature>
<geneLocation type="mitochondrion" evidence="20"/>
<dbReference type="Pfam" id="PF00662">
    <property type="entry name" value="Proton_antipo_N"/>
    <property type="match status" value="1"/>
</dbReference>
<evidence type="ECO:0000256" key="10">
    <source>
        <dbReference type="ARBA" id="ARBA00022989"/>
    </source>
</evidence>
<evidence type="ECO:0000313" key="20">
    <source>
        <dbReference type="EMBL" id="AXJ93300.1"/>
    </source>
</evidence>
<keyword evidence="5" id="KW-0679">Respiratory chain</keyword>
<evidence type="ECO:0000259" key="18">
    <source>
        <dbReference type="Pfam" id="PF00662"/>
    </source>
</evidence>
<dbReference type="InterPro" id="IPR001750">
    <property type="entry name" value="ND/Mrp_TM"/>
</dbReference>
<feature type="transmembrane region" description="Helical" evidence="16">
    <location>
        <begin position="332"/>
        <end position="355"/>
    </location>
</feature>
<feature type="transmembrane region" description="Helical" evidence="16">
    <location>
        <begin position="85"/>
        <end position="102"/>
    </location>
</feature>
<keyword evidence="14 16" id="KW-0472">Membrane</keyword>
<keyword evidence="9" id="KW-0249">Electron transport</keyword>
<evidence type="ECO:0000256" key="8">
    <source>
        <dbReference type="ARBA" id="ARBA00022967"/>
    </source>
</evidence>
<feature type="transmembrane region" description="Helical" evidence="16">
    <location>
        <begin position="419"/>
        <end position="438"/>
    </location>
</feature>
<keyword evidence="7" id="KW-0999">Mitochondrion inner membrane</keyword>
<dbReference type="GO" id="GO:0008137">
    <property type="term" value="F:NADH dehydrogenase (ubiquinone) activity"/>
    <property type="evidence" value="ECO:0007669"/>
    <property type="project" value="UniProtKB-EC"/>
</dbReference>
<evidence type="ECO:0000256" key="4">
    <source>
        <dbReference type="ARBA" id="ARBA00022448"/>
    </source>
</evidence>
<name>A0A345WJQ7_9ANNE</name>
<dbReference type="GO" id="GO:0003954">
    <property type="term" value="F:NADH dehydrogenase activity"/>
    <property type="evidence" value="ECO:0007669"/>
    <property type="project" value="TreeGrafter"/>
</dbReference>